<organism evidence="3 4">
    <name type="scientific">Psilocybe cf. subviscida</name>
    <dbReference type="NCBI Taxonomy" id="2480587"/>
    <lineage>
        <taxon>Eukaryota</taxon>
        <taxon>Fungi</taxon>
        <taxon>Dikarya</taxon>
        <taxon>Basidiomycota</taxon>
        <taxon>Agaricomycotina</taxon>
        <taxon>Agaricomycetes</taxon>
        <taxon>Agaricomycetidae</taxon>
        <taxon>Agaricales</taxon>
        <taxon>Agaricineae</taxon>
        <taxon>Strophariaceae</taxon>
        <taxon>Psilocybe</taxon>
    </lineage>
</organism>
<dbReference type="EMBL" id="JAACJJ010000016">
    <property type="protein sequence ID" value="KAF5324267.1"/>
    <property type="molecule type" value="Genomic_DNA"/>
</dbReference>
<gene>
    <name evidence="3" type="ORF">D9619_011146</name>
</gene>
<feature type="region of interest" description="Disordered" evidence="1">
    <location>
        <begin position="173"/>
        <end position="215"/>
    </location>
</feature>
<accession>A0A8H5F5G1</accession>
<evidence type="ECO:0000313" key="3">
    <source>
        <dbReference type="EMBL" id="KAF5324267.1"/>
    </source>
</evidence>
<evidence type="ECO:0000313" key="4">
    <source>
        <dbReference type="Proteomes" id="UP000567179"/>
    </source>
</evidence>
<dbReference type="AlphaFoldDB" id="A0A8H5F5G1"/>
<comment type="caution">
    <text evidence="3">The sequence shown here is derived from an EMBL/GenBank/DDBJ whole genome shotgun (WGS) entry which is preliminary data.</text>
</comment>
<feature type="domain" description="DUF6589" evidence="2">
    <location>
        <begin position="404"/>
        <end position="815"/>
    </location>
</feature>
<dbReference type="Proteomes" id="UP000567179">
    <property type="component" value="Unassembled WGS sequence"/>
</dbReference>
<dbReference type="InterPro" id="IPR046496">
    <property type="entry name" value="DUF6589"/>
</dbReference>
<reference evidence="3 4" key="1">
    <citation type="journal article" date="2020" name="ISME J.">
        <title>Uncovering the hidden diversity of litter-decomposition mechanisms in mushroom-forming fungi.</title>
        <authorList>
            <person name="Floudas D."/>
            <person name="Bentzer J."/>
            <person name="Ahren D."/>
            <person name="Johansson T."/>
            <person name="Persson P."/>
            <person name="Tunlid A."/>
        </authorList>
    </citation>
    <scope>NUCLEOTIDE SEQUENCE [LARGE SCALE GENOMIC DNA]</scope>
    <source>
        <strain evidence="3 4">CBS 101986</strain>
    </source>
</reference>
<evidence type="ECO:0000256" key="1">
    <source>
        <dbReference type="SAM" id="MobiDB-lite"/>
    </source>
</evidence>
<protein>
    <recommendedName>
        <fullName evidence="2">DUF6589 domain-containing protein</fullName>
    </recommendedName>
</protein>
<dbReference type="Pfam" id="PF20231">
    <property type="entry name" value="DUF6589"/>
    <property type="match status" value="1"/>
</dbReference>
<feature type="region of interest" description="Disordered" evidence="1">
    <location>
        <begin position="872"/>
        <end position="891"/>
    </location>
</feature>
<name>A0A8H5F5G1_9AGAR</name>
<keyword evidence="4" id="KW-1185">Reference proteome</keyword>
<evidence type="ECO:0000259" key="2">
    <source>
        <dbReference type="Pfam" id="PF20231"/>
    </source>
</evidence>
<proteinExistence type="predicted"/>
<sequence length="891" mass="100667">MPCPPPATSSSLLEPAITALKNQQITFDSLLNGLLDHPVLAQPVSENAATICEKLYKKNNDGVFSWAFDLIRERVCCEVLTLTEKRHGLHFNATKAKTDQLEGAFIQSAAEKMRKFGPCLWSLIGSLLNPDRKRRRRATQCVSQEDTLQRMGSSAEMDLDEIGDYTGMTSVETKNQSSQVDDDGSPANGESADEEGTFNNVKITKEKRKQRAAERNDTLDTVKAVVSISIFMQNANENCNYLQSVLGFFFHSTAVPEKVIETLAHAGLSISLTSIHRAIKSLSSDAAQAVRGAVRTLKAGFAYDNFDSTFKVSEPTVQHRSIFVSATSATVIPLYDVVNAEVLRCSNQLWEKDPLNPRKSVHTVMIDYNNLGKLHEDNPIFNSIAGPGELDDSMAEDDESLKDEDVEPTPYIETNAWHIRNILIEHGPACLKRFSKENGQPKPINQIPVHQTTQIPCRAMNIKESTADGNIEVIETLLRQGGIGDPRDAGFDPANDVDMSEYVVFAHGDLLTKERVESAQKSRRIEDTPKRRFQFVVFIPGLFHFKMAAADAIWRTWVQPVAGRKDPNSLSRHIGILRPEETGKFASKPGFRRMHDVIHHDIWASMLDCWKLEVAREDPRWVSLNAFAHDKPSWDLIIKLSNRIARKHIGTTHTISDERFKPLEKRDIVNENQLLRNRDELLYLELSHAMNNGDIGRVEATFLPWVYMFRATGKHKYAAHTVRFMFHLREFYPPELAQLIRMNWLCNPTGKPGGFRGVDWLVERNNLYTKVIYGGSGSNRTIDRIIEESILIEHFRTCHITVENGFHLQHRTIHHAKPDMTRTLEQLGRHFDEVSPHLFNLERKLERVHAVPDQVEEGINSILETGVLQDTSTVEAGTHEQPEVEADDLAD</sequence>
<dbReference type="OrthoDB" id="4743193at2759"/>